<protein>
    <recommendedName>
        <fullName evidence="7">Divalent metal cation transporter MntH</fullName>
    </recommendedName>
</protein>
<evidence type="ECO:0000256" key="4">
    <source>
        <dbReference type="ARBA" id="ARBA00022847"/>
    </source>
</evidence>
<comment type="function">
    <text evidence="7">H(+)-stimulated, divalent metal cation uptake system.</text>
</comment>
<comment type="caution">
    <text evidence="7">Lacks conserved residue(s) required for the propagation of feature annotation.</text>
</comment>
<evidence type="ECO:0000256" key="5">
    <source>
        <dbReference type="ARBA" id="ARBA00022989"/>
    </source>
</evidence>
<feature type="transmembrane region" description="Helical" evidence="7">
    <location>
        <begin position="302"/>
        <end position="325"/>
    </location>
</feature>
<organism evidence="9 10">
    <name type="scientific">Niabella yanshanensis</name>
    <dbReference type="NCBI Taxonomy" id="577386"/>
    <lineage>
        <taxon>Bacteria</taxon>
        <taxon>Pseudomonadati</taxon>
        <taxon>Bacteroidota</taxon>
        <taxon>Chitinophagia</taxon>
        <taxon>Chitinophagales</taxon>
        <taxon>Chitinophagaceae</taxon>
        <taxon>Niabella</taxon>
    </lineage>
</organism>
<keyword evidence="4 7" id="KW-0769">Symport</keyword>
<feature type="transmembrane region" description="Helical" evidence="7">
    <location>
        <begin position="65"/>
        <end position="87"/>
    </location>
</feature>
<accession>A0ABZ0W5V2</accession>
<feature type="transmembrane region" description="Helical" evidence="7">
    <location>
        <begin position="402"/>
        <end position="422"/>
    </location>
</feature>
<dbReference type="RefSeq" id="WP_114791379.1">
    <property type="nucleotide sequence ID" value="NZ_CP139960.1"/>
</dbReference>
<dbReference type="CDD" id="cd00293">
    <property type="entry name" value="USP-like"/>
    <property type="match status" value="1"/>
</dbReference>
<keyword evidence="6 7" id="KW-0472">Membrane</keyword>
<feature type="transmembrane region" description="Helical" evidence="7">
    <location>
        <begin position="30"/>
        <end position="45"/>
    </location>
</feature>
<dbReference type="NCBIfam" id="TIGR01197">
    <property type="entry name" value="nramp"/>
    <property type="match status" value="1"/>
</dbReference>
<dbReference type="PRINTS" id="PR00447">
    <property type="entry name" value="NATRESASSCMP"/>
</dbReference>
<feature type="transmembrane region" description="Helical" evidence="7">
    <location>
        <begin position="167"/>
        <end position="187"/>
    </location>
</feature>
<dbReference type="NCBIfam" id="NF037982">
    <property type="entry name" value="Nramp_1"/>
    <property type="match status" value="1"/>
</dbReference>
<dbReference type="PANTHER" id="PTHR11706:SF33">
    <property type="entry name" value="NATURAL RESISTANCE-ASSOCIATED MACROPHAGE PROTEIN 2"/>
    <property type="match status" value="1"/>
</dbReference>
<evidence type="ECO:0000256" key="3">
    <source>
        <dbReference type="ARBA" id="ARBA00022692"/>
    </source>
</evidence>
<evidence type="ECO:0000256" key="1">
    <source>
        <dbReference type="ARBA" id="ARBA00004141"/>
    </source>
</evidence>
<dbReference type="HAMAP" id="MF_00221">
    <property type="entry name" value="NRAMP"/>
    <property type="match status" value="1"/>
</dbReference>
<dbReference type="Pfam" id="PF00582">
    <property type="entry name" value="Usp"/>
    <property type="match status" value="1"/>
</dbReference>
<evidence type="ECO:0000313" key="9">
    <source>
        <dbReference type="EMBL" id="WQD38645.1"/>
    </source>
</evidence>
<keyword evidence="7" id="KW-1003">Cell membrane</keyword>
<comment type="similarity">
    <text evidence="7">Belongs to the NRAMP family.</text>
</comment>
<evidence type="ECO:0000259" key="8">
    <source>
        <dbReference type="Pfam" id="PF00582"/>
    </source>
</evidence>
<feature type="transmembrane region" description="Helical" evidence="7">
    <location>
        <begin position="251"/>
        <end position="277"/>
    </location>
</feature>
<proteinExistence type="inferred from homology"/>
<name>A0ABZ0W5V2_9BACT</name>
<dbReference type="PANTHER" id="PTHR11706">
    <property type="entry name" value="SOLUTE CARRIER PROTEIN FAMILY 11 MEMBER"/>
    <property type="match status" value="1"/>
</dbReference>
<evidence type="ECO:0000313" key="10">
    <source>
        <dbReference type="Proteomes" id="UP001325680"/>
    </source>
</evidence>
<dbReference type="SUPFAM" id="SSF52402">
    <property type="entry name" value="Adenine nucleotide alpha hydrolases-like"/>
    <property type="match status" value="1"/>
</dbReference>
<evidence type="ECO:0000256" key="2">
    <source>
        <dbReference type="ARBA" id="ARBA00022448"/>
    </source>
</evidence>
<gene>
    <name evidence="7" type="primary">mntH</name>
    <name evidence="9" type="ORF">U0035_00605</name>
</gene>
<dbReference type="InterPro" id="IPR001046">
    <property type="entry name" value="NRAMP_fam"/>
</dbReference>
<keyword evidence="7" id="KW-0406">Ion transport</keyword>
<dbReference type="InterPro" id="IPR014729">
    <property type="entry name" value="Rossmann-like_a/b/a_fold"/>
</dbReference>
<dbReference type="InterPro" id="IPR006016">
    <property type="entry name" value="UspA"/>
</dbReference>
<dbReference type="NCBIfam" id="NF001923">
    <property type="entry name" value="PRK00701.1"/>
    <property type="match status" value="1"/>
</dbReference>
<keyword evidence="5 7" id="KW-1133">Transmembrane helix</keyword>
<feature type="transmembrane region" description="Helical" evidence="7">
    <location>
        <begin position="136"/>
        <end position="155"/>
    </location>
</feature>
<dbReference type="EMBL" id="CP139960">
    <property type="protein sequence ID" value="WQD38645.1"/>
    <property type="molecule type" value="Genomic_DNA"/>
</dbReference>
<sequence length="630" mass="68871">MAKHHSEISLSEVHNSVDTTAPNKSRWRRILAFFGPAYLVSVGYMDPGNWATDLAGGSQFGYSLLWVLVMSNIMALLLQSLSARLGIVRNRDLAQANRETYPKKVNFALYILAEIAIAATDLAEILGMAIGLQLLTGMPLIYGVMITALDTFLLIMLQRLGMRKLEAFIIGLIFIIAMSFLIQIVVAKPDASEVVSGLVPHIENDTALYIAIGIIGATVMPHNLYLHSALVQTRKFNRDDASIKKALKLNFIDSAVALNMALLVNAAILILAAAVFYKTGRSDVGEIKQAYELLPQHLGSSFAAKLFAVALIAAGQSSTITGTLAGQIVMEGYLRLRINPIVRRLITRLIAIVPAALVILINGEEDVDSLLIFSQVVLSMQLGFAIIPLIHFVSDKKTMGKFVIKPWVKVSAWLITVVLVYLNARLIVEQAMDFFNTPGNLISKALIILGAIGFVILLLYTTIYPLQKKKSAQKITIHDTPKNLELSPVQRYGKIAITLDFGELDEKVINHALAQGTPDSTYLLIHITESVAAGANFGESVDDETLSDQQYLNAYVQQLKAKGYQAEGKLGFGNTVDSIARIINESDVELLVIGAHGHRGIKDLIYGETINQLRHLIKAPVLIVPAKTEL</sequence>
<keyword evidence="3 7" id="KW-0812">Transmembrane</keyword>
<dbReference type="Gene3D" id="3.40.50.620">
    <property type="entry name" value="HUPs"/>
    <property type="match status" value="1"/>
</dbReference>
<dbReference type="Pfam" id="PF01566">
    <property type="entry name" value="Nramp"/>
    <property type="match status" value="1"/>
</dbReference>
<comment type="subcellular location">
    <subcellularLocation>
        <location evidence="7">Cell membrane</location>
        <topology evidence="7">Multi-pass membrane protein</topology>
    </subcellularLocation>
    <subcellularLocation>
        <location evidence="1">Membrane</location>
        <topology evidence="1">Multi-pass membrane protein</topology>
    </subcellularLocation>
</comment>
<feature type="transmembrane region" description="Helical" evidence="7">
    <location>
        <begin position="107"/>
        <end position="130"/>
    </location>
</feature>
<keyword evidence="2 7" id="KW-0813">Transport</keyword>
<evidence type="ECO:0000256" key="6">
    <source>
        <dbReference type="ARBA" id="ARBA00023136"/>
    </source>
</evidence>
<dbReference type="Proteomes" id="UP001325680">
    <property type="component" value="Chromosome"/>
</dbReference>
<feature type="transmembrane region" description="Helical" evidence="7">
    <location>
        <begin position="369"/>
        <end position="390"/>
    </location>
</feature>
<reference evidence="9 10" key="1">
    <citation type="submission" date="2023-12" db="EMBL/GenBank/DDBJ databases">
        <title>Genome sequencing and assembly of bacterial species from a model synthetic community.</title>
        <authorList>
            <person name="Hogle S.L."/>
        </authorList>
    </citation>
    <scope>NUCLEOTIDE SEQUENCE [LARGE SCALE GENOMIC DNA]</scope>
    <source>
        <strain evidence="9 10">HAMBI_3031</strain>
    </source>
</reference>
<feature type="transmembrane region" description="Helical" evidence="7">
    <location>
        <begin position="207"/>
        <end position="230"/>
    </location>
</feature>
<feature type="domain" description="UspA" evidence="8">
    <location>
        <begin position="492"/>
        <end position="625"/>
    </location>
</feature>
<evidence type="ECO:0000256" key="7">
    <source>
        <dbReference type="HAMAP-Rule" id="MF_00221"/>
    </source>
</evidence>
<keyword evidence="10" id="KW-1185">Reference proteome</keyword>
<feature type="transmembrane region" description="Helical" evidence="7">
    <location>
        <begin position="442"/>
        <end position="464"/>
    </location>
</feature>
<feature type="transmembrane region" description="Helical" evidence="7">
    <location>
        <begin position="345"/>
        <end position="363"/>
    </location>
</feature>